<gene>
    <name evidence="4" type="ORF">ACFSKW_06585</name>
</gene>
<sequence length="332" mass="35976">LLEEDIHLPQRVICSGEALPAGLEWPGEAELHNLYGPTEAAVDVSWHHCLPGETVVPIGRPVDNTRLYVLDESLRPVPVGAPGELYIGGVQLARGYLNRPALTAERFVPDPSGTGTRLYATGDLARWLPTGELEYLGRTDFQVKIRGMRVELGEVEAVLREQPGVNQAAVRLVDGRLVGYLVGDDGVPDLRAVLPEFMIPTAWVRLEALPLTSNGKLDRAALPAPGQPADLPWEPPGTDAERAVARVWQEVLGLERAGRHDSFFAVGGDSIRSLKVVARLRAAGYDVKLQQLFTHQSVAELATALRPRAAVQKPEAGAFALLSAADRERLKG</sequence>
<keyword evidence="5" id="KW-1185">Reference proteome</keyword>
<dbReference type="InterPro" id="IPR009081">
    <property type="entry name" value="PP-bd_ACP"/>
</dbReference>
<dbReference type="SUPFAM" id="SSF47336">
    <property type="entry name" value="ACP-like"/>
    <property type="match status" value="1"/>
</dbReference>
<dbReference type="SUPFAM" id="SSF56801">
    <property type="entry name" value="Acetyl-CoA synthetase-like"/>
    <property type="match status" value="1"/>
</dbReference>
<dbReference type="InterPro" id="IPR020806">
    <property type="entry name" value="PKS_PP-bd"/>
</dbReference>
<dbReference type="PROSITE" id="PS00012">
    <property type="entry name" value="PHOSPHOPANTETHEINE"/>
    <property type="match status" value="1"/>
</dbReference>
<dbReference type="InterPro" id="IPR000873">
    <property type="entry name" value="AMP-dep_synth/lig_dom"/>
</dbReference>
<comment type="caution">
    <text evidence="4">The sequence shown here is derived from an EMBL/GenBank/DDBJ whole genome shotgun (WGS) entry which is preliminary data.</text>
</comment>
<evidence type="ECO:0000313" key="4">
    <source>
        <dbReference type="EMBL" id="MFD1931144.1"/>
    </source>
</evidence>
<dbReference type="Gene3D" id="3.40.50.12780">
    <property type="entry name" value="N-terminal domain of ligase-like"/>
    <property type="match status" value="1"/>
</dbReference>
<dbReference type="SMART" id="SM00823">
    <property type="entry name" value="PKS_PP"/>
    <property type="match status" value="1"/>
</dbReference>
<dbReference type="InterPro" id="IPR036736">
    <property type="entry name" value="ACP-like_sf"/>
</dbReference>
<evidence type="ECO:0000313" key="5">
    <source>
        <dbReference type="Proteomes" id="UP001597368"/>
    </source>
</evidence>
<dbReference type="InterPro" id="IPR006162">
    <property type="entry name" value="Ppantetheine_attach_site"/>
</dbReference>
<dbReference type="EMBL" id="JBHUFV010000009">
    <property type="protein sequence ID" value="MFD1931144.1"/>
    <property type="molecule type" value="Genomic_DNA"/>
</dbReference>
<dbReference type="Pfam" id="PF00501">
    <property type="entry name" value="AMP-binding"/>
    <property type="match status" value="1"/>
</dbReference>
<reference evidence="5" key="1">
    <citation type="journal article" date="2019" name="Int. J. Syst. Evol. Microbiol.">
        <title>The Global Catalogue of Microorganisms (GCM) 10K type strain sequencing project: providing services to taxonomists for standard genome sequencing and annotation.</title>
        <authorList>
            <consortium name="The Broad Institute Genomics Platform"/>
            <consortium name="The Broad Institute Genome Sequencing Center for Infectious Disease"/>
            <person name="Wu L."/>
            <person name="Ma J."/>
        </authorList>
    </citation>
    <scope>NUCLEOTIDE SEQUENCE [LARGE SCALE GENOMIC DNA]</scope>
    <source>
        <strain evidence="5">ICMP 6774ER</strain>
    </source>
</reference>
<dbReference type="RefSeq" id="WP_379570231.1">
    <property type="nucleotide sequence ID" value="NZ_JBHUFV010000009.1"/>
</dbReference>
<dbReference type="Gene3D" id="3.30.300.30">
    <property type="match status" value="1"/>
</dbReference>
<keyword evidence="1" id="KW-0596">Phosphopantetheine</keyword>
<protein>
    <submittedName>
        <fullName evidence="4">AMP-binding protein</fullName>
    </submittedName>
</protein>
<keyword evidence="2" id="KW-0597">Phosphoprotein</keyword>
<proteinExistence type="predicted"/>
<feature type="non-terminal residue" evidence="4">
    <location>
        <position position="1"/>
    </location>
</feature>
<evidence type="ECO:0000256" key="1">
    <source>
        <dbReference type="ARBA" id="ARBA00022450"/>
    </source>
</evidence>
<evidence type="ECO:0000259" key="3">
    <source>
        <dbReference type="PROSITE" id="PS50075"/>
    </source>
</evidence>
<dbReference type="Gene3D" id="1.10.1200.10">
    <property type="entry name" value="ACP-like"/>
    <property type="match status" value="1"/>
</dbReference>
<organism evidence="4 5">
    <name type="scientific">Nonomuraea mangrovi</name>
    <dbReference type="NCBI Taxonomy" id="2316207"/>
    <lineage>
        <taxon>Bacteria</taxon>
        <taxon>Bacillati</taxon>
        <taxon>Actinomycetota</taxon>
        <taxon>Actinomycetes</taxon>
        <taxon>Streptosporangiales</taxon>
        <taxon>Streptosporangiaceae</taxon>
        <taxon>Nonomuraea</taxon>
    </lineage>
</organism>
<dbReference type="PANTHER" id="PTHR45527">
    <property type="entry name" value="NONRIBOSOMAL PEPTIDE SYNTHETASE"/>
    <property type="match status" value="1"/>
</dbReference>
<dbReference type="Pfam" id="PF00550">
    <property type="entry name" value="PP-binding"/>
    <property type="match status" value="1"/>
</dbReference>
<accession>A0ABW4SQC9</accession>
<evidence type="ECO:0000256" key="2">
    <source>
        <dbReference type="ARBA" id="ARBA00022553"/>
    </source>
</evidence>
<dbReference type="PROSITE" id="PS50075">
    <property type="entry name" value="CARRIER"/>
    <property type="match status" value="1"/>
</dbReference>
<name>A0ABW4SQC9_9ACTN</name>
<dbReference type="InterPro" id="IPR042099">
    <property type="entry name" value="ANL_N_sf"/>
</dbReference>
<dbReference type="PANTHER" id="PTHR45527:SF14">
    <property type="entry name" value="PLIPASTATIN SYNTHASE SUBUNIT B"/>
    <property type="match status" value="1"/>
</dbReference>
<dbReference type="Proteomes" id="UP001597368">
    <property type="component" value="Unassembled WGS sequence"/>
</dbReference>
<feature type="domain" description="Carrier" evidence="3">
    <location>
        <begin position="235"/>
        <end position="309"/>
    </location>
</feature>
<dbReference type="InterPro" id="IPR045851">
    <property type="entry name" value="AMP-bd_C_sf"/>
</dbReference>